<gene>
    <name evidence="4" type="ORF">FN976_10685</name>
</gene>
<name>A0A562ZTU0_9BURK</name>
<evidence type="ECO:0000256" key="2">
    <source>
        <dbReference type="ARBA" id="ARBA00022643"/>
    </source>
</evidence>
<reference evidence="4 5" key="1">
    <citation type="submission" date="2019-07" db="EMBL/GenBank/DDBJ databases">
        <title>Caenimonas sedimenti sp. nov., isolated from activated sludge.</title>
        <authorList>
            <person name="Xu J."/>
        </authorList>
    </citation>
    <scope>NUCLEOTIDE SEQUENCE [LARGE SCALE GENOMIC DNA]</scope>
    <source>
        <strain evidence="4 5">HX-9-20</strain>
    </source>
</reference>
<dbReference type="PANTHER" id="PTHR32332:SF38">
    <property type="entry name" value="MONOOXYGENASE RV1533-RELATED"/>
    <property type="match status" value="1"/>
</dbReference>
<dbReference type="EMBL" id="VOBQ01000008">
    <property type="protein sequence ID" value="TWO71554.1"/>
    <property type="molecule type" value="Genomic_DNA"/>
</dbReference>
<comment type="caution">
    <text evidence="4">The sequence shown here is derived from an EMBL/GenBank/DDBJ whole genome shotgun (WGS) entry which is preliminary data.</text>
</comment>
<keyword evidence="4" id="KW-0503">Monooxygenase</keyword>
<dbReference type="GO" id="GO:0018580">
    <property type="term" value="F:nitronate monooxygenase activity"/>
    <property type="evidence" value="ECO:0007669"/>
    <property type="project" value="InterPro"/>
</dbReference>
<evidence type="ECO:0000313" key="5">
    <source>
        <dbReference type="Proteomes" id="UP000318199"/>
    </source>
</evidence>
<dbReference type="InterPro" id="IPR004136">
    <property type="entry name" value="NMO"/>
</dbReference>
<keyword evidence="3" id="KW-0560">Oxidoreductase</keyword>
<keyword evidence="1" id="KW-0285">Flavoprotein</keyword>
<dbReference type="OrthoDB" id="9778912at2"/>
<evidence type="ECO:0000256" key="1">
    <source>
        <dbReference type="ARBA" id="ARBA00022630"/>
    </source>
</evidence>
<dbReference type="Proteomes" id="UP000318199">
    <property type="component" value="Unassembled WGS sequence"/>
</dbReference>
<sequence>MANRLCEMFGIEAPIFAFSHCRDVVVEVSKAGGLGVLGLARMSPQRVDAELQWIDDHIGGRPYGVDILMPTTYQDAGEGEAKYDADRLLPAGHLAFVRGMLDRAGVPALPAAEAAQIERDLVSTFNFTPGESAAMIEIALRHPIKLIVNALGSPPAELVERAHARGIKVAAMAGAPKHAIKHRDAGCDFVIAVGTEAGGHTGSTTSMVLWPRIVDAVAPLPVLGAGGIGRGRQLAAALALGCEGAWCGSIWLKTVQSEVTPEVKARMFEAGPDDAVLTRSVTGKPCRTLRSAFTDAWDAPGAPEPLPAPLQAILWWGQGRTRVERVRAKEFLTYPVGQIVADMREETSVRQVVQDMLGELSEAKERLDRLLG</sequence>
<dbReference type="CDD" id="cd04730">
    <property type="entry name" value="NPD_like"/>
    <property type="match status" value="1"/>
</dbReference>
<dbReference type="Gene3D" id="3.20.20.70">
    <property type="entry name" value="Aldolase class I"/>
    <property type="match status" value="1"/>
</dbReference>
<dbReference type="InterPro" id="IPR013785">
    <property type="entry name" value="Aldolase_TIM"/>
</dbReference>
<dbReference type="SUPFAM" id="SSF51412">
    <property type="entry name" value="Inosine monophosphate dehydrogenase (IMPDH)"/>
    <property type="match status" value="1"/>
</dbReference>
<evidence type="ECO:0000313" key="4">
    <source>
        <dbReference type="EMBL" id="TWO71554.1"/>
    </source>
</evidence>
<protein>
    <submittedName>
        <fullName evidence="4">Nitronate monooxygenase</fullName>
    </submittedName>
</protein>
<dbReference type="AlphaFoldDB" id="A0A562ZTU0"/>
<proteinExistence type="predicted"/>
<dbReference type="Pfam" id="PF03060">
    <property type="entry name" value="NMO"/>
    <property type="match status" value="1"/>
</dbReference>
<evidence type="ECO:0000256" key="3">
    <source>
        <dbReference type="ARBA" id="ARBA00023002"/>
    </source>
</evidence>
<organism evidence="4 5">
    <name type="scientific">Caenimonas sedimenti</name>
    <dbReference type="NCBI Taxonomy" id="2596921"/>
    <lineage>
        <taxon>Bacteria</taxon>
        <taxon>Pseudomonadati</taxon>
        <taxon>Pseudomonadota</taxon>
        <taxon>Betaproteobacteria</taxon>
        <taxon>Burkholderiales</taxon>
        <taxon>Comamonadaceae</taxon>
        <taxon>Caenimonas</taxon>
    </lineage>
</organism>
<accession>A0A562ZTU0</accession>
<keyword evidence="5" id="KW-1185">Reference proteome</keyword>
<dbReference type="PANTHER" id="PTHR32332">
    <property type="entry name" value="2-NITROPROPANE DIOXYGENASE"/>
    <property type="match status" value="1"/>
</dbReference>
<keyword evidence="2" id="KW-0288">FMN</keyword>